<proteinExistence type="inferred from homology"/>
<feature type="region of interest" description="Disordered" evidence="12">
    <location>
        <begin position="169"/>
        <end position="233"/>
    </location>
</feature>
<dbReference type="SUPFAM" id="SSF52172">
    <property type="entry name" value="CheY-like"/>
    <property type="match status" value="1"/>
</dbReference>
<comment type="similarity">
    <text evidence="2">Belongs to the ARR family. Type-B subfamily.</text>
</comment>
<accession>A0AAN9PN00</accession>
<reference evidence="16 17" key="1">
    <citation type="submission" date="2024-01" db="EMBL/GenBank/DDBJ databases">
        <title>The genomes of 5 underutilized Papilionoideae crops provide insights into root nodulation and disease resistance.</title>
        <authorList>
            <person name="Yuan L."/>
        </authorList>
    </citation>
    <scope>NUCLEOTIDE SEQUENCE [LARGE SCALE GENOMIC DNA]</scope>
    <source>
        <strain evidence="16">LY-2023</strain>
        <tissue evidence="16">Leaf</tissue>
    </source>
</reference>
<dbReference type="AlphaFoldDB" id="A0AAN9PN00"/>
<dbReference type="InterPro" id="IPR009057">
    <property type="entry name" value="Homeodomain-like_sf"/>
</dbReference>
<keyword evidence="7" id="KW-0238">DNA-binding</keyword>
<dbReference type="EMBL" id="JAYKXN010000003">
    <property type="protein sequence ID" value="KAK7304116.1"/>
    <property type="molecule type" value="Genomic_DNA"/>
</dbReference>
<evidence type="ECO:0000256" key="11">
    <source>
        <dbReference type="PROSITE-ProRule" id="PRU00169"/>
    </source>
</evidence>
<dbReference type="InterPro" id="IPR017930">
    <property type="entry name" value="Myb_dom"/>
</dbReference>
<dbReference type="SUPFAM" id="SSF46689">
    <property type="entry name" value="Homeodomain-like"/>
    <property type="match status" value="1"/>
</dbReference>
<dbReference type="InterPro" id="IPR017053">
    <property type="entry name" value="Response_reg_B-typ_pln"/>
</dbReference>
<dbReference type="PROSITE" id="PS50110">
    <property type="entry name" value="RESPONSE_REGULATORY"/>
    <property type="match status" value="1"/>
</dbReference>
<dbReference type="GO" id="GO:0003700">
    <property type="term" value="F:DNA-binding transcription factor activity"/>
    <property type="evidence" value="ECO:0007669"/>
    <property type="project" value="InterPro"/>
</dbReference>
<evidence type="ECO:0000256" key="8">
    <source>
        <dbReference type="ARBA" id="ARBA00023159"/>
    </source>
</evidence>
<keyword evidence="6" id="KW-0805">Transcription regulation</keyword>
<dbReference type="Pfam" id="PF00249">
    <property type="entry name" value="Myb_DNA-binding"/>
    <property type="match status" value="1"/>
</dbReference>
<dbReference type="InterPro" id="IPR006447">
    <property type="entry name" value="Myb_dom_plants"/>
</dbReference>
<dbReference type="PROSITE" id="PS51294">
    <property type="entry name" value="HTH_MYB"/>
    <property type="match status" value="1"/>
</dbReference>
<comment type="caution">
    <text evidence="16">The sequence shown here is derived from an EMBL/GenBank/DDBJ whole genome shotgun (WGS) entry which is preliminary data.</text>
</comment>
<dbReference type="InterPro" id="IPR001005">
    <property type="entry name" value="SANT/Myb"/>
</dbReference>
<dbReference type="FunFam" id="1.10.10.60:FF:000007">
    <property type="entry name" value="Two-component response regulator"/>
    <property type="match status" value="1"/>
</dbReference>
<evidence type="ECO:0000256" key="9">
    <source>
        <dbReference type="ARBA" id="ARBA00023163"/>
    </source>
</evidence>
<feature type="compositionally biased region" description="Acidic residues" evidence="12">
    <location>
        <begin position="213"/>
        <end position="229"/>
    </location>
</feature>
<dbReference type="Gene3D" id="1.10.10.60">
    <property type="entry name" value="Homeodomain-like"/>
    <property type="match status" value="1"/>
</dbReference>
<keyword evidence="3 11" id="KW-0597">Phosphoprotein</keyword>
<feature type="compositionally biased region" description="Basic and acidic residues" evidence="12">
    <location>
        <begin position="169"/>
        <end position="182"/>
    </location>
</feature>
<evidence type="ECO:0000256" key="2">
    <source>
        <dbReference type="ARBA" id="ARBA00006015"/>
    </source>
</evidence>
<feature type="signal peptide" evidence="13">
    <location>
        <begin position="1"/>
        <end position="24"/>
    </location>
</feature>
<dbReference type="CDD" id="cd17584">
    <property type="entry name" value="REC_typeB_ARR-like"/>
    <property type="match status" value="1"/>
</dbReference>
<evidence type="ECO:0000313" key="17">
    <source>
        <dbReference type="Proteomes" id="UP001359559"/>
    </source>
</evidence>
<evidence type="ECO:0000256" key="4">
    <source>
        <dbReference type="ARBA" id="ARBA00022864"/>
    </source>
</evidence>
<dbReference type="GO" id="GO:0009736">
    <property type="term" value="P:cytokinin-activated signaling pathway"/>
    <property type="evidence" value="ECO:0007669"/>
    <property type="project" value="UniProtKB-KW"/>
</dbReference>
<dbReference type="SMART" id="SM00448">
    <property type="entry name" value="REC"/>
    <property type="match status" value="1"/>
</dbReference>
<feature type="modified residue" description="4-aspartylphosphate" evidence="11">
    <location>
        <position position="99"/>
    </location>
</feature>
<sequence>MNPKRRFLFSFVGFKSITVHLVQMAVDNQRGYLGDENGASDRFPVGMRVLAVDDDPTCLKLLENLLRKCNYHVTTTNQAVEALKMLRENRNKFDLVISDVSMPDMDGFKLLELVGLEMDLPVIMLSAHSDTKMVMKGVTHGACDYLLKPVRIEELKNIWQHVVRRKSADCRDQNKASNEERALNTVAEGSQSFKSENSADQNKKLGKKRKDQDEEEEEDGEMNGDEEDPSAQKKPRVVWSVELHRKFVAAVNQLGLEKAVPKKILDLMNVEGLTRENVASHLQKYRLYLKKATQQQAVVAALGGSDSYLRMGAVDGYGDFCSSSGSGRISSSALPSYASSGIFGRLNSPVGLSLRGISSSALMRPVQSQNINNSLTALGNIQPSMFSANQSSSLLQGIPTSIEINRSKQNNCTTGISQSNQVDSSGYSVASGFQDSRATVNGANNSLPCASNNHIMLQGNPQQTHDPGAFRSQSSVRAVASLSTESYDIGMCGSSNLLEYNRCNENWQSAAQLSKFPANSLPLCEVFSNDQLPPTSINVSNSNSHIGNSPVDFSSRVAMPVPLEDTRNELQCQEGLIGNIVQPSSYTPQQRWEGHKLDYNQNMSRPFNLVNSPVSSSGVANSMGHGLGQHNTISSNRFDASVVGQLNGASPSLPRCNEVDKFSSDIRLKSNDAYILEQMKSQDGFMQNTFGTLDDIMGAMVKREQNDLTLMDGEMGFDAYPIGSCN</sequence>
<keyword evidence="9" id="KW-0804">Transcription</keyword>
<dbReference type="GO" id="GO:0000160">
    <property type="term" value="P:phosphorelay signal transduction system"/>
    <property type="evidence" value="ECO:0007669"/>
    <property type="project" value="UniProtKB-KW"/>
</dbReference>
<keyword evidence="17" id="KW-1185">Reference proteome</keyword>
<dbReference type="GO" id="GO:0005634">
    <property type="term" value="C:nucleus"/>
    <property type="evidence" value="ECO:0007669"/>
    <property type="project" value="UniProtKB-SubCell"/>
</dbReference>
<evidence type="ECO:0000256" key="12">
    <source>
        <dbReference type="SAM" id="MobiDB-lite"/>
    </source>
</evidence>
<evidence type="ECO:0000256" key="1">
    <source>
        <dbReference type="ARBA" id="ARBA00004123"/>
    </source>
</evidence>
<dbReference type="Pfam" id="PF00072">
    <property type="entry name" value="Response_reg"/>
    <property type="match status" value="1"/>
</dbReference>
<evidence type="ECO:0000259" key="15">
    <source>
        <dbReference type="PROSITE" id="PS51294"/>
    </source>
</evidence>
<feature type="chain" id="PRO_5042959753" description="Two-component response regulator" evidence="13">
    <location>
        <begin position="25"/>
        <end position="726"/>
    </location>
</feature>
<name>A0AAN9PN00_CLITE</name>
<evidence type="ECO:0000313" key="16">
    <source>
        <dbReference type="EMBL" id="KAK7304116.1"/>
    </source>
</evidence>
<evidence type="ECO:0000256" key="10">
    <source>
        <dbReference type="ARBA" id="ARBA00023242"/>
    </source>
</evidence>
<dbReference type="InterPro" id="IPR001789">
    <property type="entry name" value="Sig_transdc_resp-reg_receiver"/>
</dbReference>
<keyword evidence="10" id="KW-0539">Nucleus</keyword>
<feature type="compositionally biased region" description="Polar residues" evidence="12">
    <location>
        <begin position="187"/>
        <end position="200"/>
    </location>
</feature>
<dbReference type="PANTHER" id="PTHR43874:SF205">
    <property type="entry name" value="TWO-COMPONENT RESPONSE REGULATOR ORR23"/>
    <property type="match status" value="1"/>
</dbReference>
<dbReference type="GO" id="GO:0003677">
    <property type="term" value="F:DNA binding"/>
    <property type="evidence" value="ECO:0007669"/>
    <property type="project" value="UniProtKB-KW"/>
</dbReference>
<feature type="domain" description="HTH myb-type" evidence="15">
    <location>
        <begin position="231"/>
        <end position="290"/>
    </location>
</feature>
<dbReference type="Gene3D" id="3.40.50.2300">
    <property type="match status" value="1"/>
</dbReference>
<keyword evidence="8" id="KW-0010">Activator</keyword>
<dbReference type="InterPro" id="IPR011006">
    <property type="entry name" value="CheY-like_superfamily"/>
</dbReference>
<evidence type="ECO:0000256" key="7">
    <source>
        <dbReference type="ARBA" id="ARBA00023125"/>
    </source>
</evidence>
<evidence type="ECO:0000259" key="14">
    <source>
        <dbReference type="PROSITE" id="PS50110"/>
    </source>
</evidence>
<protein>
    <recommendedName>
        <fullName evidence="18">Two-component response regulator</fullName>
    </recommendedName>
</protein>
<gene>
    <name evidence="16" type="ORF">RJT34_15177</name>
</gene>
<dbReference type="Proteomes" id="UP001359559">
    <property type="component" value="Unassembled WGS sequence"/>
</dbReference>
<evidence type="ECO:0000256" key="5">
    <source>
        <dbReference type="ARBA" id="ARBA00023012"/>
    </source>
</evidence>
<dbReference type="InterPro" id="IPR045279">
    <property type="entry name" value="ARR-like"/>
</dbReference>
<evidence type="ECO:0008006" key="18">
    <source>
        <dbReference type="Google" id="ProtNLM"/>
    </source>
</evidence>
<feature type="domain" description="Response regulatory" evidence="14">
    <location>
        <begin position="48"/>
        <end position="163"/>
    </location>
</feature>
<keyword evidence="5" id="KW-0902">Two-component regulatory system</keyword>
<comment type="subcellular location">
    <subcellularLocation>
        <location evidence="1">Nucleus</location>
    </subcellularLocation>
</comment>
<evidence type="ECO:0000256" key="3">
    <source>
        <dbReference type="ARBA" id="ARBA00022553"/>
    </source>
</evidence>
<organism evidence="16 17">
    <name type="scientific">Clitoria ternatea</name>
    <name type="common">Butterfly pea</name>
    <dbReference type="NCBI Taxonomy" id="43366"/>
    <lineage>
        <taxon>Eukaryota</taxon>
        <taxon>Viridiplantae</taxon>
        <taxon>Streptophyta</taxon>
        <taxon>Embryophyta</taxon>
        <taxon>Tracheophyta</taxon>
        <taxon>Spermatophyta</taxon>
        <taxon>Magnoliopsida</taxon>
        <taxon>eudicotyledons</taxon>
        <taxon>Gunneridae</taxon>
        <taxon>Pentapetalae</taxon>
        <taxon>rosids</taxon>
        <taxon>fabids</taxon>
        <taxon>Fabales</taxon>
        <taxon>Fabaceae</taxon>
        <taxon>Papilionoideae</taxon>
        <taxon>50 kb inversion clade</taxon>
        <taxon>NPAAA clade</taxon>
        <taxon>indigoferoid/millettioid clade</taxon>
        <taxon>Phaseoleae</taxon>
        <taxon>Clitoria</taxon>
    </lineage>
</organism>
<keyword evidence="4" id="KW-0932">Cytokinin signaling pathway</keyword>
<evidence type="ECO:0000256" key="13">
    <source>
        <dbReference type="SAM" id="SignalP"/>
    </source>
</evidence>
<dbReference type="NCBIfam" id="TIGR01557">
    <property type="entry name" value="myb_SHAQKYF"/>
    <property type="match status" value="1"/>
</dbReference>
<dbReference type="PIRSF" id="PIRSF036392">
    <property type="entry name" value="RR_ARR_type-B"/>
    <property type="match status" value="1"/>
</dbReference>
<evidence type="ECO:0000256" key="6">
    <source>
        <dbReference type="ARBA" id="ARBA00023015"/>
    </source>
</evidence>
<keyword evidence="13" id="KW-0732">Signal</keyword>
<dbReference type="PANTHER" id="PTHR43874">
    <property type="entry name" value="TWO-COMPONENT RESPONSE REGULATOR"/>
    <property type="match status" value="1"/>
</dbReference>